<dbReference type="PANTHER" id="PTHR38248:SF2">
    <property type="entry name" value="FUNK1 11"/>
    <property type="match status" value="1"/>
</dbReference>
<dbReference type="InterPro" id="IPR008266">
    <property type="entry name" value="Tyr_kinase_AS"/>
</dbReference>
<sequence>MGQVTSRNLMNGHEFEFEETLLIEGSRFDACRRKEPHLLRGHQRSKIHGLPGHHNLRDIARKAALYQPRKHVRTVFREVCQPYYSCNTLVDMLSILRDGVIALQALWVAGYVHRDISIGNLMLDTGQGRRQGRLSDLEFVKTSGDPSTQNVKTGTPHFMAIEVAFSKYMFLPQVRTRTKHPRSSVQHNPLHDLESVWWMATWTCFGFLPSGDLRLDDEDDLNGQREIFHDLFPQSLKPSVERTN</sequence>
<dbReference type="GO" id="GO:0004672">
    <property type="term" value="F:protein kinase activity"/>
    <property type="evidence" value="ECO:0007669"/>
    <property type="project" value="InterPro"/>
</dbReference>
<evidence type="ECO:0000259" key="1">
    <source>
        <dbReference type="PROSITE" id="PS50011"/>
    </source>
</evidence>
<dbReference type="Pfam" id="PF17667">
    <property type="entry name" value="Pkinase_fungal"/>
    <property type="match status" value="1"/>
</dbReference>
<dbReference type="InterPro" id="IPR000719">
    <property type="entry name" value="Prot_kinase_dom"/>
</dbReference>
<organism evidence="2 3">
    <name type="scientific">Crepidotus variabilis</name>
    <dbReference type="NCBI Taxonomy" id="179855"/>
    <lineage>
        <taxon>Eukaryota</taxon>
        <taxon>Fungi</taxon>
        <taxon>Dikarya</taxon>
        <taxon>Basidiomycota</taxon>
        <taxon>Agaricomycotina</taxon>
        <taxon>Agaricomycetes</taxon>
        <taxon>Agaricomycetidae</taxon>
        <taxon>Agaricales</taxon>
        <taxon>Agaricineae</taxon>
        <taxon>Crepidotaceae</taxon>
        <taxon>Crepidotus</taxon>
    </lineage>
</organism>
<protein>
    <recommendedName>
        <fullName evidence="1">Protein kinase domain-containing protein</fullName>
    </recommendedName>
</protein>
<dbReference type="PROSITE" id="PS50011">
    <property type="entry name" value="PROTEIN_KINASE_DOM"/>
    <property type="match status" value="1"/>
</dbReference>
<dbReference type="AlphaFoldDB" id="A0A9P6JV51"/>
<comment type="caution">
    <text evidence="2">The sequence shown here is derived from an EMBL/GenBank/DDBJ whole genome shotgun (WGS) entry which is preliminary data.</text>
</comment>
<evidence type="ECO:0000313" key="2">
    <source>
        <dbReference type="EMBL" id="KAF9533150.1"/>
    </source>
</evidence>
<name>A0A9P6JV51_9AGAR</name>
<proteinExistence type="predicted"/>
<dbReference type="SUPFAM" id="SSF56112">
    <property type="entry name" value="Protein kinase-like (PK-like)"/>
    <property type="match status" value="1"/>
</dbReference>
<dbReference type="EMBL" id="MU157829">
    <property type="protein sequence ID" value="KAF9533150.1"/>
    <property type="molecule type" value="Genomic_DNA"/>
</dbReference>
<dbReference type="InterPro" id="IPR040976">
    <property type="entry name" value="Pkinase_fungal"/>
</dbReference>
<dbReference type="GO" id="GO:0005524">
    <property type="term" value="F:ATP binding"/>
    <property type="evidence" value="ECO:0007669"/>
    <property type="project" value="InterPro"/>
</dbReference>
<evidence type="ECO:0000313" key="3">
    <source>
        <dbReference type="Proteomes" id="UP000807306"/>
    </source>
</evidence>
<reference evidence="2" key="1">
    <citation type="submission" date="2020-11" db="EMBL/GenBank/DDBJ databases">
        <authorList>
            <consortium name="DOE Joint Genome Institute"/>
            <person name="Ahrendt S."/>
            <person name="Riley R."/>
            <person name="Andreopoulos W."/>
            <person name="Labutti K."/>
            <person name="Pangilinan J."/>
            <person name="Ruiz-Duenas F.J."/>
            <person name="Barrasa J.M."/>
            <person name="Sanchez-Garcia M."/>
            <person name="Camarero S."/>
            <person name="Miyauchi S."/>
            <person name="Serrano A."/>
            <person name="Linde D."/>
            <person name="Babiker R."/>
            <person name="Drula E."/>
            <person name="Ayuso-Fernandez I."/>
            <person name="Pacheco R."/>
            <person name="Padilla G."/>
            <person name="Ferreira P."/>
            <person name="Barriuso J."/>
            <person name="Kellner H."/>
            <person name="Castanera R."/>
            <person name="Alfaro M."/>
            <person name="Ramirez L."/>
            <person name="Pisabarro A.G."/>
            <person name="Kuo A."/>
            <person name="Tritt A."/>
            <person name="Lipzen A."/>
            <person name="He G."/>
            <person name="Yan M."/>
            <person name="Ng V."/>
            <person name="Cullen D."/>
            <person name="Martin F."/>
            <person name="Rosso M.-N."/>
            <person name="Henrissat B."/>
            <person name="Hibbett D."/>
            <person name="Martinez A.T."/>
            <person name="Grigoriev I.V."/>
        </authorList>
    </citation>
    <scope>NUCLEOTIDE SEQUENCE</scope>
    <source>
        <strain evidence="2">CBS 506.95</strain>
    </source>
</reference>
<dbReference type="Gene3D" id="1.10.510.10">
    <property type="entry name" value="Transferase(Phosphotransferase) domain 1"/>
    <property type="match status" value="1"/>
</dbReference>
<dbReference type="OrthoDB" id="3271139at2759"/>
<dbReference type="PROSITE" id="PS00109">
    <property type="entry name" value="PROTEIN_KINASE_TYR"/>
    <property type="match status" value="1"/>
</dbReference>
<dbReference type="InterPro" id="IPR011009">
    <property type="entry name" value="Kinase-like_dom_sf"/>
</dbReference>
<dbReference type="PANTHER" id="PTHR38248">
    <property type="entry name" value="FUNK1 6"/>
    <property type="match status" value="1"/>
</dbReference>
<accession>A0A9P6JV51</accession>
<feature type="domain" description="Protein kinase" evidence="1">
    <location>
        <begin position="1"/>
        <end position="244"/>
    </location>
</feature>
<keyword evidence="3" id="KW-1185">Reference proteome</keyword>
<dbReference type="Proteomes" id="UP000807306">
    <property type="component" value="Unassembled WGS sequence"/>
</dbReference>
<gene>
    <name evidence="2" type="ORF">CPB83DRAFT_531206</name>
</gene>